<dbReference type="AlphaFoldDB" id="A0A1E3QMF8"/>
<evidence type="ECO:0000313" key="3">
    <source>
        <dbReference type="EMBL" id="ODQ78167.1"/>
    </source>
</evidence>
<name>A0A1E3QMF8_9ASCO</name>
<evidence type="ECO:0000313" key="4">
    <source>
        <dbReference type="Proteomes" id="UP000094336"/>
    </source>
</evidence>
<feature type="transmembrane region" description="Helical" evidence="2">
    <location>
        <begin position="487"/>
        <end position="515"/>
    </location>
</feature>
<keyword evidence="2" id="KW-1133">Transmembrane helix</keyword>
<proteinExistence type="predicted"/>
<keyword evidence="2" id="KW-0812">Transmembrane</keyword>
<feature type="compositionally biased region" description="Polar residues" evidence="1">
    <location>
        <begin position="260"/>
        <end position="286"/>
    </location>
</feature>
<keyword evidence="2" id="KW-0472">Membrane</keyword>
<dbReference type="Proteomes" id="UP000094336">
    <property type="component" value="Unassembled WGS sequence"/>
</dbReference>
<feature type="compositionally biased region" description="Polar residues" evidence="1">
    <location>
        <begin position="225"/>
        <end position="234"/>
    </location>
</feature>
<feature type="region of interest" description="Disordered" evidence="1">
    <location>
        <begin position="184"/>
        <end position="205"/>
    </location>
</feature>
<reference evidence="4" key="1">
    <citation type="submission" date="2016-05" db="EMBL/GenBank/DDBJ databases">
        <title>Comparative genomics of biotechnologically important yeasts.</title>
        <authorList>
            <consortium name="DOE Joint Genome Institute"/>
            <person name="Riley R."/>
            <person name="Haridas S."/>
            <person name="Wolfe K.H."/>
            <person name="Lopes M.R."/>
            <person name="Hittinger C.T."/>
            <person name="Goker M."/>
            <person name="Salamov A."/>
            <person name="Wisecaver J."/>
            <person name="Long T.M."/>
            <person name="Aerts A.L."/>
            <person name="Barry K."/>
            <person name="Choi C."/>
            <person name="Clum A."/>
            <person name="Coughlan A.Y."/>
            <person name="Deshpande S."/>
            <person name="Douglass A.P."/>
            <person name="Hanson S.J."/>
            <person name="Klenk H.-P."/>
            <person name="Labutti K."/>
            <person name="Lapidus A."/>
            <person name="Lindquist E."/>
            <person name="Lipzen A."/>
            <person name="Meier-Kolthoff J.P."/>
            <person name="Ohm R.A."/>
            <person name="Otillar R.P."/>
            <person name="Pangilinan J."/>
            <person name="Peng Y."/>
            <person name="Rokas A."/>
            <person name="Rosa C.A."/>
            <person name="Scheuner C."/>
            <person name="Sibirny A.A."/>
            <person name="Slot J.C."/>
            <person name="Stielow J.B."/>
            <person name="Sun H."/>
            <person name="Kurtzman C.P."/>
            <person name="Blackwell M."/>
            <person name="Grigoriev I.V."/>
            <person name="Jeffries T.W."/>
        </authorList>
    </citation>
    <scope>NUCLEOTIDE SEQUENCE [LARGE SCALE GENOMIC DNA]</scope>
    <source>
        <strain evidence="4">NRRL Y-12698</strain>
    </source>
</reference>
<dbReference type="GeneID" id="30147424"/>
<dbReference type="EMBL" id="KV454436">
    <property type="protein sequence ID" value="ODQ78167.1"/>
    <property type="molecule type" value="Genomic_DNA"/>
</dbReference>
<keyword evidence="4" id="KW-1185">Reference proteome</keyword>
<gene>
    <name evidence="3" type="ORF">BABINDRAFT_162839</name>
</gene>
<dbReference type="RefSeq" id="XP_018983495.1">
    <property type="nucleotide sequence ID" value="XM_019129571.1"/>
</dbReference>
<organism evidence="3 4">
    <name type="scientific">Babjeviella inositovora NRRL Y-12698</name>
    <dbReference type="NCBI Taxonomy" id="984486"/>
    <lineage>
        <taxon>Eukaryota</taxon>
        <taxon>Fungi</taxon>
        <taxon>Dikarya</taxon>
        <taxon>Ascomycota</taxon>
        <taxon>Saccharomycotina</taxon>
        <taxon>Pichiomycetes</taxon>
        <taxon>Serinales incertae sedis</taxon>
        <taxon>Babjeviella</taxon>
    </lineage>
</organism>
<sequence>MIYEPHRKDRPRITSNLNTRGHRLDLLNSINEAIEYEDMTNGHQSTNSSIREDDESVVQSTGISARVLSRPKVATRLLLGEPLPLTYQVLPSESIATPVELGSPDFTHNPEHYLYHHTSPHPVKTETPEREARDEEFETDDSMERMIRAAKHDKRIERRRNRNILGSSKLPTRDILFPEFTAPPTDLIDESLPNPVEESTPLDKNKTRNLISKYLEYKRAIALKNQKQNQSFQKPKTEITRPPRDESPSPSPKLLDARSRTNFSAESAIPSSNQKSSASGRQTSSWKHVHGSENMPSVIPEGSAHGSPYQRPHTTQTRGRNFPPHVDENRHPGSDAKATENSPRKKRVLIGWLQSQLAAMDKNPDPVKDELSGLLQSLLGETFSGEEQVFSATLGDTVVFNERPPEKTQESEIPRSTAASDDVLSEALLMIQEKKLNKKLESLKRAIMEETQVASTREVPNRQPFNGVPWGIQAISRCFIRICDLKIAITFLLFAMVFLMVSCCLANLNLFYCYFAC</sequence>
<feature type="region of interest" description="Disordered" evidence="1">
    <location>
        <begin position="225"/>
        <end position="343"/>
    </location>
</feature>
<feature type="region of interest" description="Disordered" evidence="1">
    <location>
        <begin position="116"/>
        <end position="141"/>
    </location>
</feature>
<evidence type="ECO:0000256" key="1">
    <source>
        <dbReference type="SAM" id="MobiDB-lite"/>
    </source>
</evidence>
<evidence type="ECO:0000256" key="2">
    <source>
        <dbReference type="SAM" id="Phobius"/>
    </source>
</evidence>
<feature type="compositionally biased region" description="Basic and acidic residues" evidence="1">
    <location>
        <begin position="325"/>
        <end position="338"/>
    </location>
</feature>
<accession>A0A1E3QMF8</accession>
<protein>
    <submittedName>
        <fullName evidence="3">Uncharacterized protein</fullName>
    </submittedName>
</protein>
<feature type="compositionally biased region" description="Basic and acidic residues" evidence="1">
    <location>
        <begin position="235"/>
        <end position="247"/>
    </location>
</feature>
<feature type="compositionally biased region" description="Basic and acidic residues" evidence="1">
    <location>
        <begin position="123"/>
        <end position="133"/>
    </location>
</feature>